<dbReference type="Proteomes" id="UP000004688">
    <property type="component" value="Chromosome"/>
</dbReference>
<dbReference type="KEGG" id="oar:OA238_c07070"/>
<dbReference type="Gene3D" id="3.40.190.10">
    <property type="entry name" value="Periplasmic binding protein-like II"/>
    <property type="match status" value="1"/>
</dbReference>
<dbReference type="STRING" id="391616.OA238_c07070"/>
<keyword evidence="2" id="KW-1185">Reference proteome</keyword>
<name>M9REB7_9RHOB</name>
<dbReference type="PANTHER" id="PTHR35841">
    <property type="entry name" value="PHOSPHONATES-BINDING PERIPLASMIC PROTEIN"/>
    <property type="match status" value="1"/>
</dbReference>
<dbReference type="EMBL" id="CP003742">
    <property type="protein sequence ID" value="AGI70929.1"/>
    <property type="molecule type" value="Genomic_DNA"/>
</dbReference>
<proteinExistence type="predicted"/>
<dbReference type="eggNOG" id="COG3221">
    <property type="taxonomic scope" value="Bacteria"/>
</dbReference>
<evidence type="ECO:0000313" key="1">
    <source>
        <dbReference type="EMBL" id="AGI70929.1"/>
    </source>
</evidence>
<evidence type="ECO:0000313" key="2">
    <source>
        <dbReference type="Proteomes" id="UP000004688"/>
    </source>
</evidence>
<dbReference type="OrthoDB" id="7353682at2"/>
<dbReference type="AlphaFoldDB" id="M9REB7"/>
<organism evidence="1 2">
    <name type="scientific">Octadecabacter arcticus 238</name>
    <dbReference type="NCBI Taxonomy" id="391616"/>
    <lineage>
        <taxon>Bacteria</taxon>
        <taxon>Pseudomonadati</taxon>
        <taxon>Pseudomonadota</taxon>
        <taxon>Alphaproteobacteria</taxon>
        <taxon>Rhodobacterales</taxon>
        <taxon>Roseobacteraceae</taxon>
        <taxon>Octadecabacter</taxon>
    </lineage>
</organism>
<dbReference type="RefSeq" id="WP_015494158.1">
    <property type="nucleotide sequence ID" value="NC_020908.1"/>
</dbReference>
<dbReference type="SUPFAM" id="SSF53850">
    <property type="entry name" value="Periplasmic binding protein-like II"/>
    <property type="match status" value="1"/>
</dbReference>
<protein>
    <submittedName>
        <fullName evidence="1">Uncharacterized protein</fullName>
    </submittedName>
</protein>
<dbReference type="HOGENOM" id="CLU_051472_8_1_5"/>
<dbReference type="Pfam" id="PF12974">
    <property type="entry name" value="Phosphonate-bd"/>
    <property type="match status" value="1"/>
</dbReference>
<sequence>MFARLPMYDRRENSAAHDALWAGARSALGYGGAHLDRDTDHVIGWARDDLLLGQMCNLPYRAQFRDQVSRIGCADYGLPDTPAGYYHSVFVVRKDEAARGLAPATLGRFAYNDALSQSGWGAPLAMVTAKGLKFHTTLRTGAHIDSMFAVADGRADLAAIDGVTWRMLQAWEPRAAELCVIDRTAASPGMTFVTANTNDLEPIRAALCAAIAGLAPDHAETLGMIGMAVLPDSAYDIALPTPP</sequence>
<gene>
    <name evidence="1" type="ORF">OA238_c07070</name>
</gene>
<accession>M9REB7</accession>
<dbReference type="PANTHER" id="PTHR35841:SF1">
    <property type="entry name" value="PHOSPHONATES-BINDING PERIPLASMIC PROTEIN"/>
    <property type="match status" value="1"/>
</dbReference>
<reference evidence="1 2" key="1">
    <citation type="journal article" date="2013" name="PLoS ONE">
        <title>Poles Apart: Arctic and Antarctic Octadecabacter strains Share High Genome Plasticity and a New Type of Xanthorhodopsin.</title>
        <authorList>
            <person name="Vollmers J."/>
            <person name="Voget S."/>
            <person name="Dietrich S."/>
            <person name="Gollnow K."/>
            <person name="Smits M."/>
            <person name="Meyer K."/>
            <person name="Brinkhoff T."/>
            <person name="Simon M."/>
            <person name="Daniel R."/>
        </authorList>
    </citation>
    <scope>NUCLEOTIDE SEQUENCE [LARGE SCALE GENOMIC DNA]</scope>
    <source>
        <strain evidence="1 2">238</strain>
    </source>
</reference>